<gene>
    <name evidence="1" type="ORF">TO10_v1_1150003</name>
</gene>
<sequence>MAYPDFAELDDLALADSALDEKLGFARAKAIVALANRALKNPDLLDSACKAISSDRSVGFHQQAPLGWFGADHIYLSGQEQAMRALLAELDKWSPTEQEDLVRHWAGRRGITAVTEELKELYGWNPRYGNQ</sequence>
<dbReference type="EMBL" id="LN899827">
    <property type="protein sequence ID" value="CUV47822.1"/>
    <property type="molecule type" value="Genomic_DNA"/>
</dbReference>
<name>A0A0S4WNC5_RALSL</name>
<reference evidence="1" key="1">
    <citation type="submission" date="2015-10" db="EMBL/GenBank/DDBJ databases">
        <authorList>
            <person name="Gilbert D.G."/>
        </authorList>
    </citation>
    <scope>NUCLEOTIDE SEQUENCE</scope>
    <source>
        <strain evidence="1">Phyl III-seqv23</strain>
    </source>
</reference>
<organism evidence="1">
    <name type="scientific">Ralstonia solanacearum</name>
    <name type="common">Pseudomonas solanacearum</name>
    <dbReference type="NCBI Taxonomy" id="305"/>
    <lineage>
        <taxon>Bacteria</taxon>
        <taxon>Pseudomonadati</taxon>
        <taxon>Pseudomonadota</taxon>
        <taxon>Betaproteobacteria</taxon>
        <taxon>Burkholderiales</taxon>
        <taxon>Burkholderiaceae</taxon>
        <taxon>Ralstonia</taxon>
        <taxon>Ralstonia solanacearum species complex</taxon>
    </lineage>
</organism>
<accession>A0A0S4WNC5</accession>
<evidence type="ECO:0000313" key="1">
    <source>
        <dbReference type="EMBL" id="CUV47822.1"/>
    </source>
</evidence>
<dbReference type="AlphaFoldDB" id="A0A0S4WNC5"/>
<protein>
    <submittedName>
        <fullName evidence="1">Uncharacterized protein</fullName>
    </submittedName>
</protein>
<proteinExistence type="predicted"/>